<dbReference type="SUPFAM" id="SSF50475">
    <property type="entry name" value="FMN-binding split barrel"/>
    <property type="match status" value="1"/>
</dbReference>
<gene>
    <name evidence="1" type="ORF">BJ998_002590</name>
</gene>
<accession>A0A7W9KGI7</accession>
<dbReference type="EMBL" id="JACHIR010000001">
    <property type="protein sequence ID" value="MBB5891394.1"/>
    <property type="molecule type" value="Genomic_DNA"/>
</dbReference>
<evidence type="ECO:0000313" key="2">
    <source>
        <dbReference type="Proteomes" id="UP000585638"/>
    </source>
</evidence>
<protein>
    <recommendedName>
        <fullName evidence="3">Pyridoxamine 5'-phosphate oxidase</fullName>
    </recommendedName>
</protein>
<sequence>MNDIVQALAKYSTMNIAYVDEGGDPQACAVFFALTENGSLVFVSSLSTRHGRALAAGGRVAFTAQPEGQHWTTLTGVQGRGTCVALTGSTLVAARATYARRFPFVAQNPDLRAALDATAHWEVRPDWLRLIDNTQGFGHKAEWMAAVSIE</sequence>
<reference evidence="1 2" key="1">
    <citation type="submission" date="2020-08" db="EMBL/GenBank/DDBJ databases">
        <title>Sequencing the genomes of 1000 actinobacteria strains.</title>
        <authorList>
            <person name="Klenk H.-P."/>
        </authorList>
    </citation>
    <scope>NUCLEOTIDE SEQUENCE [LARGE SCALE GENOMIC DNA]</scope>
    <source>
        <strain evidence="1 2">DSM 43851</strain>
    </source>
</reference>
<evidence type="ECO:0000313" key="1">
    <source>
        <dbReference type="EMBL" id="MBB5891394.1"/>
    </source>
</evidence>
<dbReference type="Gene3D" id="2.30.110.10">
    <property type="entry name" value="Electron Transport, Fmn-binding Protein, Chain A"/>
    <property type="match status" value="1"/>
</dbReference>
<name>A0A7W9KGI7_9PSEU</name>
<comment type="caution">
    <text evidence="1">The sequence shown here is derived from an EMBL/GenBank/DDBJ whole genome shotgun (WGS) entry which is preliminary data.</text>
</comment>
<dbReference type="Proteomes" id="UP000585638">
    <property type="component" value="Unassembled WGS sequence"/>
</dbReference>
<keyword evidence="2" id="KW-1185">Reference proteome</keyword>
<evidence type="ECO:0008006" key="3">
    <source>
        <dbReference type="Google" id="ProtNLM"/>
    </source>
</evidence>
<proteinExistence type="predicted"/>
<dbReference type="AlphaFoldDB" id="A0A7W9KGI7"/>
<dbReference type="RefSeq" id="WP_221337987.1">
    <property type="nucleotide sequence ID" value="NZ_BAAAWY010000053.1"/>
</dbReference>
<dbReference type="InterPro" id="IPR012349">
    <property type="entry name" value="Split_barrel_FMN-bd"/>
</dbReference>
<organism evidence="1 2">
    <name type="scientific">Kutzneria kofuensis</name>
    <dbReference type="NCBI Taxonomy" id="103725"/>
    <lineage>
        <taxon>Bacteria</taxon>
        <taxon>Bacillati</taxon>
        <taxon>Actinomycetota</taxon>
        <taxon>Actinomycetes</taxon>
        <taxon>Pseudonocardiales</taxon>
        <taxon>Pseudonocardiaceae</taxon>
        <taxon>Kutzneria</taxon>
    </lineage>
</organism>